<keyword evidence="10" id="KW-1185">Reference proteome</keyword>
<dbReference type="InterPro" id="IPR012340">
    <property type="entry name" value="NA-bd_OB-fold"/>
</dbReference>
<evidence type="ECO:0000256" key="5">
    <source>
        <dbReference type="ARBA" id="ARBA00023242"/>
    </source>
</evidence>
<accession>G0S089</accession>
<dbReference type="Proteomes" id="UP000008066">
    <property type="component" value="Unassembled WGS sequence"/>
</dbReference>
<dbReference type="InterPro" id="IPR045113">
    <property type="entry name" value="Rpb7-like"/>
</dbReference>
<dbReference type="PANTHER" id="PTHR12709">
    <property type="entry name" value="DNA-DIRECTED RNA POLYMERASE II, III"/>
    <property type="match status" value="1"/>
</dbReference>
<proteinExistence type="inferred from homology"/>
<evidence type="ECO:0000313" key="10">
    <source>
        <dbReference type="Proteomes" id="UP000008066"/>
    </source>
</evidence>
<comment type="subcellular location">
    <subcellularLocation>
        <location evidence="1 6">Nucleus</location>
    </subcellularLocation>
</comment>
<dbReference type="OrthoDB" id="10256606at2759"/>
<dbReference type="SUPFAM" id="SSF88798">
    <property type="entry name" value="N-terminal, heterodimerisation domain of RBP7 (RpoE)"/>
    <property type="match status" value="1"/>
</dbReference>
<reference evidence="9 10" key="1">
    <citation type="journal article" date="2011" name="Cell">
        <title>Insight into structure and assembly of the nuclear pore complex by utilizing the genome of a eukaryotic thermophile.</title>
        <authorList>
            <person name="Amlacher S."/>
            <person name="Sarges P."/>
            <person name="Flemming D."/>
            <person name="van Noort V."/>
            <person name="Kunze R."/>
            <person name="Devos D.P."/>
            <person name="Arumugam M."/>
            <person name="Bork P."/>
            <person name="Hurt E."/>
        </authorList>
    </citation>
    <scope>NUCLEOTIDE SEQUENCE [LARGE SCALE GENOMIC DNA]</scope>
    <source>
        <strain evidence="10">DSM 1495 / CBS 144.50 / IMI 039719</strain>
    </source>
</reference>
<evidence type="ECO:0000256" key="6">
    <source>
        <dbReference type="RuleBase" id="RU369086"/>
    </source>
</evidence>
<dbReference type="GeneID" id="18254955"/>
<dbReference type="Pfam" id="PF03876">
    <property type="entry name" value="SHS2_Rpb7-N"/>
    <property type="match status" value="1"/>
</dbReference>
<keyword evidence="5 6" id="KW-0539">Nucleus</keyword>
<dbReference type="GO" id="GO:0006384">
    <property type="term" value="P:transcription initiation at RNA polymerase III promoter"/>
    <property type="evidence" value="ECO:0007669"/>
    <property type="project" value="TreeGrafter"/>
</dbReference>
<dbReference type="CDD" id="cd04330">
    <property type="entry name" value="RNAP_III_Rpc25_N"/>
    <property type="match status" value="1"/>
</dbReference>
<dbReference type="EMBL" id="GL988037">
    <property type="protein sequence ID" value="EGS23250.1"/>
    <property type="molecule type" value="Genomic_DNA"/>
</dbReference>
<feature type="domain" description="RNA polymerase Rpb7-like N-terminal" evidence="7">
    <location>
        <begin position="9"/>
        <end position="62"/>
    </location>
</feature>
<dbReference type="FunFam" id="2.40.50.140:FF:000221">
    <property type="entry name" value="DNA-directed RNA polymerase III subunit"/>
    <property type="match status" value="1"/>
</dbReference>
<dbReference type="GO" id="GO:0005666">
    <property type="term" value="C:RNA polymerase III complex"/>
    <property type="evidence" value="ECO:0007669"/>
    <property type="project" value="UniProtKB-ARBA"/>
</dbReference>
<sequence length="191" mass="21988">MFILTKIADLVQIAPEDFRKQSYAALEDNINAKYANKVLQKIGLCICLWDILWTSEGLIGQGDVEFRMVVFRPFKGEVIVARISDQSPEGIHLVTDFFDDIFVPWTELPEGSEFEPTENLWVWKEDDQVMYFDNNEMVRFRVIAEDWHDQTPSKPTEAEGTEEAAQANYKPPYQIIGSMNGPGLGCCLWWE</sequence>
<evidence type="ECO:0000259" key="8">
    <source>
        <dbReference type="Pfam" id="PF08292"/>
    </source>
</evidence>
<dbReference type="eggNOG" id="KOG3297">
    <property type="taxonomic scope" value="Eukaryota"/>
</dbReference>
<dbReference type="InterPro" id="IPR005576">
    <property type="entry name" value="Rpb7-like_N"/>
</dbReference>
<comment type="function">
    <text evidence="6">DNA-dependent RNA polymerase which catalyzes the transcription of DNA into RNA using the four ribonucleoside triphosphates as substrates.</text>
</comment>
<evidence type="ECO:0000256" key="1">
    <source>
        <dbReference type="ARBA" id="ARBA00004123"/>
    </source>
</evidence>
<evidence type="ECO:0000256" key="3">
    <source>
        <dbReference type="ARBA" id="ARBA00022478"/>
    </source>
</evidence>
<dbReference type="Gene3D" id="3.30.1490.120">
    <property type="entry name" value="RNA polymerase Rpb7-like, N-terminal domain"/>
    <property type="match status" value="1"/>
</dbReference>
<dbReference type="STRING" id="759272.G0S089"/>
<dbReference type="InterPro" id="IPR013238">
    <property type="entry name" value="RNA_pol_III_Rbc25"/>
</dbReference>
<gene>
    <name evidence="9" type="ORF">CTHT_0009170</name>
</gene>
<comment type="similarity">
    <text evidence="2">Belongs to the eukaryotic RPB7/RPC8 RNA polymerase subunit family.</text>
</comment>
<dbReference type="SUPFAM" id="SSF50249">
    <property type="entry name" value="Nucleic acid-binding proteins"/>
    <property type="match status" value="1"/>
</dbReference>
<dbReference type="AlphaFoldDB" id="G0S089"/>
<keyword evidence="4 6" id="KW-0804">Transcription</keyword>
<dbReference type="OMA" id="LGPTLWW"/>
<dbReference type="Pfam" id="PF08292">
    <property type="entry name" value="RNA_pol_Rbc25"/>
    <property type="match status" value="1"/>
</dbReference>
<name>G0S089_CHATD</name>
<organism evidence="10">
    <name type="scientific">Chaetomium thermophilum (strain DSM 1495 / CBS 144.50 / IMI 039719)</name>
    <name type="common">Thermochaetoides thermophila</name>
    <dbReference type="NCBI Taxonomy" id="759272"/>
    <lineage>
        <taxon>Eukaryota</taxon>
        <taxon>Fungi</taxon>
        <taxon>Dikarya</taxon>
        <taxon>Ascomycota</taxon>
        <taxon>Pezizomycotina</taxon>
        <taxon>Sordariomycetes</taxon>
        <taxon>Sordariomycetidae</taxon>
        <taxon>Sordariales</taxon>
        <taxon>Chaetomiaceae</taxon>
        <taxon>Thermochaetoides</taxon>
    </lineage>
</organism>
<evidence type="ECO:0000259" key="7">
    <source>
        <dbReference type="Pfam" id="PF03876"/>
    </source>
</evidence>
<dbReference type="PANTHER" id="PTHR12709:SF1">
    <property type="entry name" value="DNA-DIRECTED RNA POLYMERASE III SUBUNIT RPC8"/>
    <property type="match status" value="1"/>
</dbReference>
<evidence type="ECO:0000256" key="2">
    <source>
        <dbReference type="ARBA" id="ARBA00009307"/>
    </source>
</evidence>
<dbReference type="Gene3D" id="2.40.50.140">
    <property type="entry name" value="Nucleic acid-binding proteins"/>
    <property type="match status" value="1"/>
</dbReference>
<dbReference type="KEGG" id="cthr:CTHT_0009170"/>
<protein>
    <recommendedName>
        <fullName evidence="6">DNA-directed RNA polymerase subunit</fullName>
    </recommendedName>
</protein>
<keyword evidence="3 6" id="KW-0240">DNA-directed RNA polymerase</keyword>
<dbReference type="InterPro" id="IPR036898">
    <property type="entry name" value="RNA_pol_Rpb7-like_N_sf"/>
</dbReference>
<evidence type="ECO:0000256" key="4">
    <source>
        <dbReference type="ARBA" id="ARBA00023163"/>
    </source>
</evidence>
<dbReference type="RefSeq" id="XP_006691441.1">
    <property type="nucleotide sequence ID" value="XM_006691378.1"/>
</dbReference>
<evidence type="ECO:0000313" key="9">
    <source>
        <dbReference type="EMBL" id="EGS23250.1"/>
    </source>
</evidence>
<dbReference type="HOGENOM" id="CLU_073901_1_0_1"/>
<feature type="domain" description="RNA polymerase III subunit Rpc25" evidence="8">
    <location>
        <begin position="77"/>
        <end position="190"/>
    </location>
</feature>